<dbReference type="Gene3D" id="3.40.50.300">
    <property type="entry name" value="P-loop containing nucleotide triphosphate hydrolases"/>
    <property type="match status" value="1"/>
</dbReference>
<evidence type="ECO:0000256" key="4">
    <source>
        <dbReference type="SAM" id="Coils"/>
    </source>
</evidence>
<feature type="domain" description="ABC transporter" evidence="5">
    <location>
        <begin position="4"/>
        <end position="235"/>
    </location>
</feature>
<dbReference type="Gene3D" id="2.40.50.100">
    <property type="match status" value="1"/>
</dbReference>
<dbReference type="InterPro" id="IPR040582">
    <property type="entry name" value="OB_MalK-like"/>
</dbReference>
<name>A0A9D9DF60_9FIRM</name>
<gene>
    <name evidence="6" type="primary">ugpC</name>
    <name evidence="6" type="ORF">IAC61_02500</name>
</gene>
<dbReference type="InterPro" id="IPR003593">
    <property type="entry name" value="AAA+_ATPase"/>
</dbReference>
<dbReference type="AlphaFoldDB" id="A0A9D9DF60"/>
<evidence type="ECO:0000256" key="2">
    <source>
        <dbReference type="ARBA" id="ARBA00022741"/>
    </source>
</evidence>
<evidence type="ECO:0000313" key="6">
    <source>
        <dbReference type="EMBL" id="MBO8426176.1"/>
    </source>
</evidence>
<dbReference type="Pfam" id="PF17912">
    <property type="entry name" value="OB_MalK"/>
    <property type="match status" value="1"/>
</dbReference>
<dbReference type="Pfam" id="PF00005">
    <property type="entry name" value="ABC_tran"/>
    <property type="match status" value="1"/>
</dbReference>
<keyword evidence="2" id="KW-0547">Nucleotide-binding</keyword>
<dbReference type="InterPro" id="IPR047641">
    <property type="entry name" value="ABC_transpr_MalK/UgpC-like"/>
</dbReference>
<dbReference type="FunFam" id="3.40.50.300:FF:000042">
    <property type="entry name" value="Maltose/maltodextrin ABC transporter, ATP-binding protein"/>
    <property type="match status" value="1"/>
</dbReference>
<evidence type="ECO:0000256" key="1">
    <source>
        <dbReference type="ARBA" id="ARBA00022448"/>
    </source>
</evidence>
<dbReference type="PROSITE" id="PS00211">
    <property type="entry name" value="ABC_TRANSPORTER_1"/>
    <property type="match status" value="1"/>
</dbReference>
<dbReference type="PANTHER" id="PTHR43875">
    <property type="entry name" value="MALTODEXTRIN IMPORT ATP-BINDING PROTEIN MSMX"/>
    <property type="match status" value="1"/>
</dbReference>
<dbReference type="Gene3D" id="2.40.50.140">
    <property type="entry name" value="Nucleic acid-binding proteins"/>
    <property type="match status" value="1"/>
</dbReference>
<dbReference type="InterPro" id="IPR015855">
    <property type="entry name" value="ABC_transpr_MalK-like"/>
</dbReference>
<dbReference type="NCBIfam" id="NF008653">
    <property type="entry name" value="PRK11650.1"/>
    <property type="match status" value="1"/>
</dbReference>
<dbReference type="GO" id="GO:0140359">
    <property type="term" value="F:ABC-type transporter activity"/>
    <property type="evidence" value="ECO:0007669"/>
    <property type="project" value="InterPro"/>
</dbReference>
<evidence type="ECO:0000313" key="7">
    <source>
        <dbReference type="Proteomes" id="UP000823634"/>
    </source>
</evidence>
<dbReference type="CDD" id="cd03301">
    <property type="entry name" value="ABC_MalK_N"/>
    <property type="match status" value="1"/>
</dbReference>
<proteinExistence type="predicted"/>
<evidence type="ECO:0000259" key="5">
    <source>
        <dbReference type="PROSITE" id="PS50893"/>
    </source>
</evidence>
<dbReference type="PANTHER" id="PTHR43875:SF1">
    <property type="entry name" value="OSMOPROTECTIVE COMPOUNDS UPTAKE ATP-BINDING PROTEIN GGTA"/>
    <property type="match status" value="1"/>
</dbReference>
<dbReference type="SMART" id="SM00382">
    <property type="entry name" value="AAA"/>
    <property type="match status" value="1"/>
</dbReference>
<dbReference type="InterPro" id="IPR017871">
    <property type="entry name" value="ABC_transporter-like_CS"/>
</dbReference>
<dbReference type="SUPFAM" id="SSF52540">
    <property type="entry name" value="P-loop containing nucleoside triphosphate hydrolases"/>
    <property type="match status" value="1"/>
</dbReference>
<dbReference type="GO" id="GO:0005524">
    <property type="term" value="F:ATP binding"/>
    <property type="evidence" value="ECO:0007669"/>
    <property type="project" value="UniProtKB-KW"/>
</dbReference>
<dbReference type="Proteomes" id="UP000823634">
    <property type="component" value="Unassembled WGS sequence"/>
</dbReference>
<dbReference type="EMBL" id="JADINA010000019">
    <property type="protein sequence ID" value="MBO8426176.1"/>
    <property type="molecule type" value="Genomic_DNA"/>
</dbReference>
<dbReference type="InterPro" id="IPR008995">
    <property type="entry name" value="Mo/tungstate-bd_C_term_dom"/>
</dbReference>
<dbReference type="GO" id="GO:0055052">
    <property type="term" value="C:ATP-binding cassette (ABC) transporter complex, substrate-binding subunit-containing"/>
    <property type="evidence" value="ECO:0007669"/>
    <property type="project" value="TreeGrafter"/>
</dbReference>
<accession>A0A9D9DF60</accession>
<dbReference type="InterPro" id="IPR003439">
    <property type="entry name" value="ABC_transporter-like_ATP-bd"/>
</dbReference>
<dbReference type="GO" id="GO:0016887">
    <property type="term" value="F:ATP hydrolysis activity"/>
    <property type="evidence" value="ECO:0007669"/>
    <property type="project" value="InterPro"/>
</dbReference>
<reference evidence="6" key="1">
    <citation type="submission" date="2020-10" db="EMBL/GenBank/DDBJ databases">
        <authorList>
            <person name="Gilroy R."/>
        </authorList>
    </citation>
    <scope>NUCLEOTIDE SEQUENCE</scope>
    <source>
        <strain evidence="6">17113</strain>
    </source>
</reference>
<dbReference type="SUPFAM" id="SSF50331">
    <property type="entry name" value="MOP-like"/>
    <property type="match status" value="1"/>
</dbReference>
<keyword evidence="1" id="KW-0813">Transport</keyword>
<dbReference type="InterPro" id="IPR012340">
    <property type="entry name" value="NA-bd_OB-fold"/>
</dbReference>
<sequence>MASVKFEHVYKVYPGGVRAITDLNLEIKDKEFVVFVGPSGCGKSTTLRMIAGLEDISAGNLYIDGTRVNDLPPSKRDITMVFQNYALYPHKTVYENMAFGLRMAKVPREEIDARIKNAAKILGLEPYLSRKPRALSGGQRQRVALGRSIVREPKVFLLDEPLSNLDAKLRVQMRSEISKLHRRLGITFVYVTHDQTEAMTMGTQIVVMKDGVIQQVDTPTNLYDHPSNVFVATFLGTPQMNLFDGVLQGKGADLEYVMTSDDAEYRIPLGERVYHLLESKQWVGKACQLGLRPEDIVIDEENRQFELNIDMIEKLGAELVLHCYLKGSKIPVTVKGDGRLSVKEGESIGVRFLAGHVHLFAPGKEGKRIAGLLCKNHISCELDPTKGTVKAAGMEFALPSESLSCLIPEYAKEKKTCALEISSDAFHLRRRDEGDLAFEARLKEVEERKDGAIAFFSLDGSDSYLGAKFPLSPGKAGDKIALYVRKEDATLVDETHSFRLLARHQYTTNIVPAEVKAKGEKRILRFASFSLLAPSDFEPGLYNLEIPYDAFLKIPSNKKKARGKRKLSDLIKLGFGKLSSKTAEAKKLKSLPKQEAEALIKKKKEEKALAKEEERARKEKIKALRAELKGKTFRLHPVNEDHIGSATILYANVKGFADYLTIKGDKDDSCFAERHPAYALDYSKIKLMKR</sequence>
<dbReference type="GO" id="GO:0008643">
    <property type="term" value="P:carbohydrate transport"/>
    <property type="evidence" value="ECO:0007669"/>
    <property type="project" value="InterPro"/>
</dbReference>
<feature type="coiled-coil region" evidence="4">
    <location>
        <begin position="593"/>
        <end position="631"/>
    </location>
</feature>
<keyword evidence="3 6" id="KW-0067">ATP-binding</keyword>
<dbReference type="InterPro" id="IPR027417">
    <property type="entry name" value="P-loop_NTPase"/>
</dbReference>
<comment type="caution">
    <text evidence="6">The sequence shown here is derived from an EMBL/GenBank/DDBJ whole genome shotgun (WGS) entry which is preliminary data.</text>
</comment>
<organism evidence="6 7">
    <name type="scientific">Candidatus Alloenteromonas pullistercoris</name>
    <dbReference type="NCBI Taxonomy" id="2840785"/>
    <lineage>
        <taxon>Bacteria</taxon>
        <taxon>Bacillati</taxon>
        <taxon>Bacillota</taxon>
        <taxon>Bacillota incertae sedis</taxon>
        <taxon>Candidatus Alloenteromonas</taxon>
    </lineage>
</organism>
<reference evidence="6" key="2">
    <citation type="journal article" date="2021" name="PeerJ">
        <title>Extensive microbial diversity within the chicken gut microbiome revealed by metagenomics and culture.</title>
        <authorList>
            <person name="Gilroy R."/>
            <person name="Ravi A."/>
            <person name="Getino M."/>
            <person name="Pursley I."/>
            <person name="Horton D.L."/>
            <person name="Alikhan N.F."/>
            <person name="Baker D."/>
            <person name="Gharbi K."/>
            <person name="Hall N."/>
            <person name="Watson M."/>
            <person name="Adriaenssens E.M."/>
            <person name="Foster-Nyarko E."/>
            <person name="Jarju S."/>
            <person name="Secka A."/>
            <person name="Antonio M."/>
            <person name="Oren A."/>
            <person name="Chaudhuri R.R."/>
            <person name="La Ragione R."/>
            <person name="Hildebrand F."/>
            <person name="Pallen M.J."/>
        </authorList>
    </citation>
    <scope>NUCLEOTIDE SEQUENCE</scope>
    <source>
        <strain evidence="6">17113</strain>
    </source>
</reference>
<dbReference type="PROSITE" id="PS50893">
    <property type="entry name" value="ABC_TRANSPORTER_2"/>
    <property type="match status" value="1"/>
</dbReference>
<evidence type="ECO:0000256" key="3">
    <source>
        <dbReference type="ARBA" id="ARBA00022840"/>
    </source>
</evidence>
<keyword evidence="4" id="KW-0175">Coiled coil</keyword>
<protein>
    <submittedName>
        <fullName evidence="6">Sn-glycerol-3-phosphate ABC transporter ATP-binding protein UgpC</fullName>
    </submittedName>
</protein>